<gene>
    <name evidence="5" type="ORF">JF888_06210</name>
</gene>
<dbReference type="Gene3D" id="3.40.190.10">
    <property type="entry name" value="Periplasmic binding protein-like II"/>
    <property type="match status" value="2"/>
</dbReference>
<name>A0A934K6T8_9BACT</name>
<evidence type="ECO:0000313" key="5">
    <source>
        <dbReference type="EMBL" id="MBJ7602771.1"/>
    </source>
</evidence>
<dbReference type="Proteomes" id="UP000620075">
    <property type="component" value="Unassembled WGS sequence"/>
</dbReference>
<comment type="caution">
    <text evidence="5">The sequence shown here is derived from an EMBL/GenBank/DDBJ whole genome shotgun (WGS) entry which is preliminary data.</text>
</comment>
<accession>A0A934K6T8</accession>
<dbReference type="GO" id="GO:0042597">
    <property type="term" value="C:periplasmic space"/>
    <property type="evidence" value="ECO:0007669"/>
    <property type="project" value="UniProtKB-SubCell"/>
</dbReference>
<dbReference type="GO" id="GO:0042918">
    <property type="term" value="P:alkanesulfonate transmembrane transport"/>
    <property type="evidence" value="ECO:0007669"/>
    <property type="project" value="TreeGrafter"/>
</dbReference>
<keyword evidence="3 4" id="KW-0732">Signal</keyword>
<feature type="chain" id="PRO_5036997507" evidence="4">
    <location>
        <begin position="24"/>
        <end position="345"/>
    </location>
</feature>
<feature type="signal peptide" evidence="4">
    <location>
        <begin position="1"/>
        <end position="23"/>
    </location>
</feature>
<evidence type="ECO:0000256" key="3">
    <source>
        <dbReference type="ARBA" id="ARBA00022729"/>
    </source>
</evidence>
<sequence length="345" mass="36581">MKKFAALAVLLVMAIACGGSANAPAPAQSAGPPEKTSLKAGVGGQGQIIYMPLTLADQLGYFKDEGISVEITDLKGGADALKAVVGGSVDFVCGFYEHTIRTQTQGKFIETIALFDNFPGLVLFVGKKHQDARTIKDVASLKIGVTSLGSSTDEMVRYLFKRNGLDPAAAQTVAVGSGGPAITALKNDQVQALVTVEPAASTLEQSGDGKAIYDTRTQQGTRDVFGGSWPAGGFYLPDAFAKQNPRTVQALARVAVRTLKYIGTHSAEDIAGRLPAQIFYPDGNKDFFVKVLKANLGMFSSDGRMPSDGPDTVFKTVKVADPKTDWSTVDLKRTYDNSFVSKVKV</sequence>
<dbReference type="EMBL" id="JAEKNQ010000023">
    <property type="protein sequence ID" value="MBJ7602771.1"/>
    <property type="molecule type" value="Genomic_DNA"/>
</dbReference>
<evidence type="ECO:0000256" key="2">
    <source>
        <dbReference type="ARBA" id="ARBA00010742"/>
    </source>
</evidence>
<dbReference type="AlphaFoldDB" id="A0A934K6T8"/>
<organism evidence="5 6">
    <name type="scientific">Candidatus Dormiibacter inghamiae</name>
    <dbReference type="NCBI Taxonomy" id="3127013"/>
    <lineage>
        <taxon>Bacteria</taxon>
        <taxon>Bacillati</taxon>
        <taxon>Candidatus Dormiibacterota</taxon>
        <taxon>Candidatus Dormibacteria</taxon>
        <taxon>Candidatus Dormibacterales</taxon>
        <taxon>Candidatus Dormibacteraceae</taxon>
        <taxon>Candidatus Dormiibacter</taxon>
    </lineage>
</organism>
<dbReference type="PANTHER" id="PTHR30024:SF47">
    <property type="entry name" value="TAURINE-BINDING PERIPLASMIC PROTEIN"/>
    <property type="match status" value="1"/>
</dbReference>
<dbReference type="PROSITE" id="PS51257">
    <property type="entry name" value="PROKAR_LIPOPROTEIN"/>
    <property type="match status" value="1"/>
</dbReference>
<protein>
    <submittedName>
        <fullName evidence="5">ABC transporter substrate-binding protein</fullName>
    </submittedName>
</protein>
<dbReference type="PANTHER" id="PTHR30024">
    <property type="entry name" value="ALIPHATIC SULFONATES-BINDING PROTEIN-RELATED"/>
    <property type="match status" value="1"/>
</dbReference>
<dbReference type="RefSeq" id="WP_338177666.1">
    <property type="nucleotide sequence ID" value="NZ_JAEKNQ010000023.1"/>
</dbReference>
<evidence type="ECO:0000256" key="1">
    <source>
        <dbReference type="ARBA" id="ARBA00004418"/>
    </source>
</evidence>
<dbReference type="SUPFAM" id="SSF53850">
    <property type="entry name" value="Periplasmic binding protein-like II"/>
    <property type="match status" value="1"/>
</dbReference>
<reference evidence="5 6" key="1">
    <citation type="submission" date="2020-10" db="EMBL/GenBank/DDBJ databases">
        <title>Ca. Dormibacterota MAGs.</title>
        <authorList>
            <person name="Montgomery K."/>
        </authorList>
    </citation>
    <scope>NUCLEOTIDE SEQUENCE [LARGE SCALE GENOMIC DNA]</scope>
    <source>
        <strain evidence="5">SC8811_S16_3</strain>
    </source>
</reference>
<proteinExistence type="inferred from homology"/>
<comment type="similarity">
    <text evidence="2">Belongs to the bacterial solute-binding protein SsuA/TauA family.</text>
</comment>
<dbReference type="Pfam" id="PF13379">
    <property type="entry name" value="NMT1_2"/>
    <property type="match status" value="1"/>
</dbReference>
<evidence type="ECO:0000313" key="6">
    <source>
        <dbReference type="Proteomes" id="UP000620075"/>
    </source>
</evidence>
<evidence type="ECO:0000256" key="4">
    <source>
        <dbReference type="SAM" id="SignalP"/>
    </source>
</evidence>
<comment type="subcellular location">
    <subcellularLocation>
        <location evidence="1">Periplasm</location>
    </subcellularLocation>
</comment>